<keyword evidence="3 6" id="KW-0812">Transmembrane</keyword>
<dbReference type="SMART" id="SM00849">
    <property type="entry name" value="Lactamase_B"/>
    <property type="match status" value="1"/>
</dbReference>
<evidence type="ECO:0000256" key="2">
    <source>
        <dbReference type="ARBA" id="ARBA00022475"/>
    </source>
</evidence>
<evidence type="ECO:0000256" key="6">
    <source>
        <dbReference type="SAM" id="Phobius"/>
    </source>
</evidence>
<gene>
    <name evidence="8" type="ORF">ACFPTR_12965</name>
</gene>
<dbReference type="InterPro" id="IPR052159">
    <property type="entry name" value="Competence_DNA_uptake"/>
</dbReference>
<protein>
    <submittedName>
        <fullName evidence="8">DNA internalization-related competence protein ComEC/Rec2</fullName>
    </submittedName>
</protein>
<feature type="transmembrane region" description="Helical" evidence="6">
    <location>
        <begin position="425"/>
        <end position="445"/>
    </location>
</feature>
<comment type="subcellular location">
    <subcellularLocation>
        <location evidence="1">Cell membrane</location>
        <topology evidence="1">Multi-pass membrane protein</topology>
    </subcellularLocation>
</comment>
<dbReference type="CDD" id="cd07731">
    <property type="entry name" value="ComA-like_MBL-fold"/>
    <property type="match status" value="1"/>
</dbReference>
<feature type="transmembrane region" description="Helical" evidence="6">
    <location>
        <begin position="7"/>
        <end position="40"/>
    </location>
</feature>
<evidence type="ECO:0000256" key="1">
    <source>
        <dbReference type="ARBA" id="ARBA00004651"/>
    </source>
</evidence>
<dbReference type="SUPFAM" id="SSF56281">
    <property type="entry name" value="Metallo-hydrolase/oxidoreductase"/>
    <property type="match status" value="1"/>
</dbReference>
<sequence>MKQQPLLFVGWGIAAVSVALTDFSTGALSFAAFLLLFTFIVGRKKHLMFSLLLVFLLFYMRADMVEKMNITKLSGEENILAGSIIDGPYRDGNRAQFELKTTYDEKLLVTVFLHEAKEIAQLREITPHSSCVLRGELKSPLPSTVNFHDFDYATYLKMNRIHWLFELSSIRDLTCQQSSSFDLFTLVKLYRHYGLEKLDTLFEEPMKGIAGALIFGERHFLSANTEEAYQKLGLIHILAVSGLHVGLISGVVFFGLIRSGIMRERAETILLWILPLYMIVAGFAPSVIRAGTVVMLYIIFRKMNVSIPPFPLLCYIALILLFIHPYYLFHVGFQLSFLISGSLLLSRFILAKRTRMTQMVLVTVISQITAFPVLLYHFYEFSLLSFVLNLIIVPVIAFLILPVVFLLFFLSFLNVSIMKMFSQPFNILIEIIHRFLVEATSWHMFHLVFGKPNTFFLWLLSFTIFWWLYRLDRFSIRKQKMIAPTIAVIFVCTSTMIAPYFNKYGTVTVLDVGQGDSIVIELPYRKAVYVIDGGGVLPFAKEEWQKRKNPYDPGKSIVVSYLKARGIGTIDKVVVTHGDFDHYGGLYSVLHDMRVKELLYGAGDTFKEGERHFLQYVNGLNIPIQWVKEGMGWKKDSYSFHVLWPERNMPPGNQRSIVIYTELGGVGWLFTGDIEEEVEEMLLQHHPHLRAEFLKVGHHGSRTSTTSSFVQQLQPVAAFISVGRCNRFGHPHKETLQTLATNGVNVYRSDEDGAIQVTFSDNHIHELKKATEMTGQIKKPCS</sequence>
<dbReference type="InterPro" id="IPR004477">
    <property type="entry name" value="ComEC_N"/>
</dbReference>
<evidence type="ECO:0000313" key="9">
    <source>
        <dbReference type="Proteomes" id="UP001596143"/>
    </source>
</evidence>
<dbReference type="Pfam" id="PF03772">
    <property type="entry name" value="Competence"/>
    <property type="match status" value="1"/>
</dbReference>
<accession>A0ABW0UAK4</accession>
<feature type="transmembrane region" description="Helical" evidence="6">
    <location>
        <begin position="234"/>
        <end position="257"/>
    </location>
</feature>
<evidence type="ECO:0000256" key="5">
    <source>
        <dbReference type="ARBA" id="ARBA00023136"/>
    </source>
</evidence>
<reference evidence="9" key="1">
    <citation type="journal article" date="2019" name="Int. J. Syst. Evol. Microbiol.">
        <title>The Global Catalogue of Microorganisms (GCM) 10K type strain sequencing project: providing services to taxonomists for standard genome sequencing and annotation.</title>
        <authorList>
            <consortium name="The Broad Institute Genomics Platform"/>
            <consortium name="The Broad Institute Genome Sequencing Center for Infectious Disease"/>
            <person name="Wu L."/>
            <person name="Ma J."/>
        </authorList>
    </citation>
    <scope>NUCLEOTIDE SEQUENCE [LARGE SCALE GENOMIC DNA]</scope>
    <source>
        <strain evidence="9">CGMCC 1.15790</strain>
    </source>
</reference>
<dbReference type="InterPro" id="IPR035681">
    <property type="entry name" value="ComA-like_MBL"/>
</dbReference>
<feature type="transmembrane region" description="Helical" evidence="6">
    <location>
        <begin position="481"/>
        <end position="501"/>
    </location>
</feature>
<dbReference type="InterPro" id="IPR001279">
    <property type="entry name" value="Metallo-B-lactamas"/>
</dbReference>
<dbReference type="Proteomes" id="UP001596143">
    <property type="component" value="Unassembled WGS sequence"/>
</dbReference>
<feature type="transmembrane region" description="Helical" evidence="6">
    <location>
        <begin position="451"/>
        <end position="469"/>
    </location>
</feature>
<feature type="transmembrane region" description="Helical" evidence="6">
    <location>
        <begin position="46"/>
        <end position="62"/>
    </location>
</feature>
<feature type="domain" description="Metallo-beta-lactamase" evidence="7">
    <location>
        <begin position="514"/>
        <end position="724"/>
    </location>
</feature>
<feature type="transmembrane region" description="Helical" evidence="6">
    <location>
        <begin position="391"/>
        <end position="413"/>
    </location>
</feature>
<feature type="transmembrane region" description="Helical" evidence="6">
    <location>
        <begin position="333"/>
        <end position="350"/>
    </location>
</feature>
<feature type="transmembrane region" description="Helical" evidence="6">
    <location>
        <begin position="310"/>
        <end position="327"/>
    </location>
</feature>
<keyword evidence="2" id="KW-1003">Cell membrane</keyword>
<evidence type="ECO:0000259" key="7">
    <source>
        <dbReference type="SMART" id="SM00849"/>
    </source>
</evidence>
<dbReference type="EMBL" id="JBHSPF010000068">
    <property type="protein sequence ID" value="MFC5629759.1"/>
    <property type="molecule type" value="Genomic_DNA"/>
</dbReference>
<comment type="caution">
    <text evidence="8">The sequence shown here is derived from an EMBL/GenBank/DDBJ whole genome shotgun (WGS) entry which is preliminary data.</text>
</comment>
<name>A0ABW0UAK4_9BACI</name>
<dbReference type="InterPro" id="IPR036866">
    <property type="entry name" value="RibonucZ/Hydroxyglut_hydro"/>
</dbReference>
<dbReference type="InterPro" id="IPR004797">
    <property type="entry name" value="Competence_ComEC/Rec2"/>
</dbReference>
<feature type="transmembrane region" description="Helical" evidence="6">
    <location>
        <begin position="269"/>
        <end position="298"/>
    </location>
</feature>
<dbReference type="RefSeq" id="WP_270898153.1">
    <property type="nucleotide sequence ID" value="NZ_JBHSPF010000068.1"/>
</dbReference>
<dbReference type="InterPro" id="IPR025405">
    <property type="entry name" value="DUF4131"/>
</dbReference>
<dbReference type="NCBIfam" id="TIGR00360">
    <property type="entry name" value="ComEC_N-term"/>
    <property type="match status" value="1"/>
</dbReference>
<dbReference type="PANTHER" id="PTHR30619:SF1">
    <property type="entry name" value="RECOMBINATION PROTEIN 2"/>
    <property type="match status" value="1"/>
</dbReference>
<proteinExistence type="predicted"/>
<dbReference type="Pfam" id="PF00753">
    <property type="entry name" value="Lactamase_B"/>
    <property type="match status" value="1"/>
</dbReference>
<evidence type="ECO:0000313" key="8">
    <source>
        <dbReference type="EMBL" id="MFC5629759.1"/>
    </source>
</evidence>
<feature type="transmembrane region" description="Helical" evidence="6">
    <location>
        <begin position="359"/>
        <end position="379"/>
    </location>
</feature>
<dbReference type="PANTHER" id="PTHR30619">
    <property type="entry name" value="DNA INTERNALIZATION/COMPETENCE PROTEIN COMEC/REC2"/>
    <property type="match status" value="1"/>
</dbReference>
<dbReference type="Pfam" id="PF13567">
    <property type="entry name" value="DUF4131"/>
    <property type="match status" value="1"/>
</dbReference>
<dbReference type="NCBIfam" id="TIGR00361">
    <property type="entry name" value="ComEC_Rec2"/>
    <property type="match status" value="1"/>
</dbReference>
<organism evidence="8 9">
    <name type="scientific">Aliibacillus thermotolerans</name>
    <dbReference type="NCBI Taxonomy" id="1834418"/>
    <lineage>
        <taxon>Bacteria</taxon>
        <taxon>Bacillati</taxon>
        <taxon>Bacillota</taxon>
        <taxon>Bacilli</taxon>
        <taxon>Bacillales</taxon>
        <taxon>Bacillaceae</taxon>
        <taxon>Aliibacillus</taxon>
    </lineage>
</organism>
<evidence type="ECO:0000256" key="3">
    <source>
        <dbReference type="ARBA" id="ARBA00022692"/>
    </source>
</evidence>
<keyword evidence="5 6" id="KW-0472">Membrane</keyword>
<dbReference type="Gene3D" id="3.60.15.10">
    <property type="entry name" value="Ribonuclease Z/Hydroxyacylglutathione hydrolase-like"/>
    <property type="match status" value="1"/>
</dbReference>
<evidence type="ECO:0000256" key="4">
    <source>
        <dbReference type="ARBA" id="ARBA00022989"/>
    </source>
</evidence>
<keyword evidence="9" id="KW-1185">Reference proteome</keyword>
<keyword evidence="4 6" id="KW-1133">Transmembrane helix</keyword>